<feature type="transmembrane region" description="Helical" evidence="1">
    <location>
        <begin position="53"/>
        <end position="72"/>
    </location>
</feature>
<evidence type="ECO:0008006" key="4">
    <source>
        <dbReference type="Google" id="ProtNLM"/>
    </source>
</evidence>
<evidence type="ECO:0000313" key="3">
    <source>
        <dbReference type="Proteomes" id="UP000054017"/>
    </source>
</evidence>
<dbReference type="EMBL" id="LIAX01000310">
    <property type="protein sequence ID" value="KRO31470.1"/>
    <property type="molecule type" value="Genomic_DNA"/>
</dbReference>
<keyword evidence="1" id="KW-0472">Membrane</keyword>
<keyword evidence="1" id="KW-1133">Transmembrane helix</keyword>
<gene>
    <name evidence="2" type="ORF">ABR65_05365</name>
</gene>
<feature type="non-terminal residue" evidence="2">
    <location>
        <position position="1"/>
    </location>
</feature>
<sequence>FDFPDGPASTILTPMPLSEHEKRLLAEMEEALAADDPRLISTFSGKNPSRSRVVIGFALILIGIFILFGGLISQVPLVGVAGFIASLVGAVLAISNLGGLMNGVISKAQNIGPKKGPGKWSQGFEQRWDRRNLGE</sequence>
<organism evidence="2 3">
    <name type="scientific">Actinobacteria bacterium BACL2 MAG-121220-bin52</name>
    <dbReference type="NCBI Taxonomy" id="1655573"/>
    <lineage>
        <taxon>Bacteria</taxon>
        <taxon>Bacillati</taxon>
        <taxon>Actinomycetota</taxon>
        <taxon>Actinomycetes</taxon>
        <taxon>Actinomycetes incertae sedis</taxon>
        <taxon>ac1 cluster</taxon>
    </lineage>
</organism>
<protein>
    <recommendedName>
        <fullName evidence="4">DUF3040 domain-containing protein</fullName>
    </recommendedName>
</protein>
<feature type="transmembrane region" description="Helical" evidence="1">
    <location>
        <begin position="78"/>
        <end position="105"/>
    </location>
</feature>
<dbReference type="AlphaFoldDB" id="A0A0R2P071"/>
<dbReference type="Proteomes" id="UP000054017">
    <property type="component" value="Unassembled WGS sequence"/>
</dbReference>
<dbReference type="InterPro" id="IPR021401">
    <property type="entry name" value="DUF3040"/>
</dbReference>
<keyword evidence="1" id="KW-0812">Transmembrane</keyword>
<evidence type="ECO:0000313" key="2">
    <source>
        <dbReference type="EMBL" id="KRO31470.1"/>
    </source>
</evidence>
<accession>A0A0R2P071</accession>
<evidence type="ECO:0000256" key="1">
    <source>
        <dbReference type="SAM" id="Phobius"/>
    </source>
</evidence>
<proteinExistence type="predicted"/>
<comment type="caution">
    <text evidence="2">The sequence shown here is derived from an EMBL/GenBank/DDBJ whole genome shotgun (WGS) entry which is preliminary data.</text>
</comment>
<name>A0A0R2P071_9ACTN</name>
<reference evidence="2 3" key="1">
    <citation type="submission" date="2015-10" db="EMBL/GenBank/DDBJ databases">
        <title>Metagenome-Assembled Genomes uncover a global brackish microbiome.</title>
        <authorList>
            <person name="Hugerth L.W."/>
            <person name="Larsson J."/>
            <person name="Alneberg J."/>
            <person name="Lindh M.V."/>
            <person name="Legrand C."/>
            <person name="Pinhassi J."/>
            <person name="Andersson A.F."/>
        </authorList>
    </citation>
    <scope>NUCLEOTIDE SEQUENCE [LARGE SCALE GENOMIC DNA]</scope>
    <source>
        <strain evidence="2">BACL2 MAG-121220-bin52</strain>
    </source>
</reference>
<dbReference type="Pfam" id="PF11239">
    <property type="entry name" value="DUF3040"/>
    <property type="match status" value="1"/>
</dbReference>